<dbReference type="EMBL" id="MQVS01000009">
    <property type="protein sequence ID" value="OKL51215.1"/>
    <property type="molecule type" value="Genomic_DNA"/>
</dbReference>
<sequence>MTELDLLTPDLAAPHTLLAVADDVDPAELEALALSLDLGAGWEAPGLLRLTPGASLTGPWLVDTNTRMTLELPAWTTQAYLLRCPPNRGKPMPKELQGTDPLMELFLDGLPSGDELVAVSALRKIARRLGGAIRVGPSGGIYVPDPDSAVNLTVLAPVALDEAAALTVLRPILPDLTPIDDLPVVSPAPRSASATARRDNQIARVRENLGLDEGQRRWLDAESAAFDEAASRSPMVRIGYALRTPGRDGIEVAMTGVDSPIPAIAGEPWIKNGIVSYTVRWRPADYTMVGNVRVPRAVRRTRMAVTDQIEAAARAIVAVTEGRVVDDDGFLVEL</sequence>
<keyword evidence="2" id="KW-1185">Reference proteome</keyword>
<dbReference type="OrthoDB" id="3268465at2"/>
<reference evidence="2" key="1">
    <citation type="submission" date="2016-12" db="EMBL/GenBank/DDBJ databases">
        <authorList>
            <person name="Meng X."/>
        </authorList>
    </citation>
    <scope>NUCLEOTIDE SEQUENCE [LARGE SCALE GENOMIC DNA]</scope>
    <source>
        <strain evidence="2">DSM 20732</strain>
    </source>
</reference>
<dbReference type="AlphaFoldDB" id="A0A1Q5PUW1"/>
<evidence type="ECO:0000313" key="1">
    <source>
        <dbReference type="EMBL" id="OKL51215.1"/>
    </source>
</evidence>
<evidence type="ECO:0000313" key="2">
    <source>
        <dbReference type="Proteomes" id="UP000185612"/>
    </source>
</evidence>
<comment type="caution">
    <text evidence="1">The sequence shown here is derived from an EMBL/GenBank/DDBJ whole genome shotgun (WGS) entry which is preliminary data.</text>
</comment>
<accession>A0A1Q5PUW1</accession>
<dbReference type="Proteomes" id="UP000185612">
    <property type="component" value="Unassembled WGS sequence"/>
</dbReference>
<organism evidence="1 2">
    <name type="scientific">Buchananella hordeovulneris</name>
    <dbReference type="NCBI Taxonomy" id="52770"/>
    <lineage>
        <taxon>Bacteria</taxon>
        <taxon>Bacillati</taxon>
        <taxon>Actinomycetota</taxon>
        <taxon>Actinomycetes</taxon>
        <taxon>Actinomycetales</taxon>
        <taxon>Actinomycetaceae</taxon>
        <taxon>Buchananella</taxon>
    </lineage>
</organism>
<proteinExistence type="predicted"/>
<dbReference type="RefSeq" id="WP_073825478.1">
    <property type="nucleotide sequence ID" value="NZ_JAUNKL010000009.1"/>
</dbReference>
<protein>
    <submittedName>
        <fullName evidence="1">Uncharacterized protein</fullName>
    </submittedName>
</protein>
<gene>
    <name evidence="1" type="ORF">BSZ40_09050</name>
</gene>
<name>A0A1Q5PUW1_9ACTO</name>
<dbReference type="STRING" id="52770.BSZ40_09050"/>